<evidence type="ECO:0000313" key="3">
    <source>
        <dbReference type="Proteomes" id="UP000037460"/>
    </source>
</evidence>
<feature type="region of interest" description="Disordered" evidence="1">
    <location>
        <begin position="188"/>
        <end position="209"/>
    </location>
</feature>
<sequence>MFEARYDQEEGLPGAFKVVDDQGRIRVVTNFKQGYSGRAVERYPSGETYVGEYCDAKRHGRGQFTDAESDSLLVSYFQKGKPVAEGTKLFQPWTNPTAVRTYDGKDGPSIPLDESTKIIKNLRSSPQIPVPVSTGFSAALKVAKAVTPPPKPKYKNEYMTEQQALFKAAAESTKSSPPPRDAFLAKLEAAESKPVSPEQARRSLIPRIE</sequence>
<evidence type="ECO:0000256" key="1">
    <source>
        <dbReference type="SAM" id="MobiDB-lite"/>
    </source>
</evidence>
<name>A0A0M0LRP1_9EUKA</name>
<accession>A0A0M0LRP1</accession>
<evidence type="ECO:0008006" key="4">
    <source>
        <dbReference type="Google" id="ProtNLM"/>
    </source>
</evidence>
<reference evidence="3" key="1">
    <citation type="journal article" date="2015" name="PLoS Genet.">
        <title>Genome Sequence and Transcriptome Analyses of Chrysochromulina tobin: Metabolic Tools for Enhanced Algal Fitness in the Prominent Order Prymnesiales (Haptophyceae).</title>
        <authorList>
            <person name="Hovde B.T."/>
            <person name="Deodato C.R."/>
            <person name="Hunsperger H.M."/>
            <person name="Ryken S.A."/>
            <person name="Yost W."/>
            <person name="Jha R.K."/>
            <person name="Patterson J."/>
            <person name="Monnat R.J. Jr."/>
            <person name="Barlow S.B."/>
            <person name="Starkenburg S.R."/>
            <person name="Cattolico R.A."/>
        </authorList>
    </citation>
    <scope>NUCLEOTIDE SEQUENCE</scope>
    <source>
        <strain evidence="3">CCMP291</strain>
    </source>
</reference>
<protein>
    <recommendedName>
        <fullName evidence="4">Morn repeat protein</fullName>
    </recommendedName>
</protein>
<proteinExistence type="predicted"/>
<keyword evidence="3" id="KW-1185">Reference proteome</keyword>
<dbReference type="Proteomes" id="UP000037460">
    <property type="component" value="Unassembled WGS sequence"/>
</dbReference>
<evidence type="ECO:0000313" key="2">
    <source>
        <dbReference type="EMBL" id="KOO53719.1"/>
    </source>
</evidence>
<dbReference type="AlphaFoldDB" id="A0A0M0LRP1"/>
<dbReference type="EMBL" id="JWZX01000101">
    <property type="protein sequence ID" value="KOO53719.1"/>
    <property type="molecule type" value="Genomic_DNA"/>
</dbReference>
<dbReference type="OrthoDB" id="10251113at2759"/>
<dbReference type="SUPFAM" id="SSF82185">
    <property type="entry name" value="Histone H3 K4-specific methyltransferase SET7/9 N-terminal domain"/>
    <property type="match status" value="1"/>
</dbReference>
<dbReference type="Gene3D" id="2.20.110.10">
    <property type="entry name" value="Histone H3 K4-specific methyltransferase SET7/9 N-terminal domain"/>
    <property type="match status" value="1"/>
</dbReference>
<gene>
    <name evidence="2" type="ORF">Ctob_016118</name>
</gene>
<organism evidence="2 3">
    <name type="scientific">Chrysochromulina tobinii</name>
    <dbReference type="NCBI Taxonomy" id="1460289"/>
    <lineage>
        <taxon>Eukaryota</taxon>
        <taxon>Haptista</taxon>
        <taxon>Haptophyta</taxon>
        <taxon>Prymnesiophyceae</taxon>
        <taxon>Prymnesiales</taxon>
        <taxon>Chrysochromulinaceae</taxon>
        <taxon>Chrysochromulina</taxon>
    </lineage>
</organism>
<comment type="caution">
    <text evidence="2">The sequence shown here is derived from an EMBL/GenBank/DDBJ whole genome shotgun (WGS) entry which is preliminary data.</text>
</comment>